<keyword evidence="7 10" id="KW-0472">Membrane</keyword>
<feature type="transmembrane region" description="Helical" evidence="10">
    <location>
        <begin position="323"/>
        <end position="343"/>
    </location>
</feature>
<evidence type="ECO:0000256" key="3">
    <source>
        <dbReference type="ARBA" id="ARBA00022606"/>
    </source>
</evidence>
<evidence type="ECO:0000313" key="12">
    <source>
        <dbReference type="Proteomes" id="UP000002320"/>
    </source>
</evidence>
<dbReference type="VEuPathDB" id="VectorBase:CQUJHB008589"/>
<dbReference type="Pfam" id="PF02949">
    <property type="entry name" value="7tm_6"/>
    <property type="match status" value="1"/>
</dbReference>
<evidence type="ECO:0000256" key="9">
    <source>
        <dbReference type="ARBA" id="ARBA00023224"/>
    </source>
</evidence>
<evidence type="ECO:0000256" key="7">
    <source>
        <dbReference type="ARBA" id="ARBA00023136"/>
    </source>
</evidence>
<dbReference type="VEuPathDB" id="VectorBase:CPIJ039825"/>
<proteinExistence type="inferred from homology"/>
<keyword evidence="5 10" id="KW-0552">Olfaction</keyword>
<comment type="caution">
    <text evidence="10">Lacks conserved residue(s) required for the propagation of feature annotation.</text>
</comment>
<sequence length="431" mass="50449">MDRQQLWNRCKSRVASVRQVLTRDFDYSHSDFFFGLDVMMAVGGVRWNTKKSNAKRCWNVYHWMICVPQALILWNAHRNVQDWASLEIILSSLQGALAMLVTVLRMRILLWFYEPLMEVKRYVNRRKFGRDLAQSVGIRSEAFYNVRKIVMYGFGSMFIFGFSIPALNFSNNHIFKLPFDISRDFPNGQYFCEKAVNIWIVGTAFLAALDFLIIYMVLAGLTAEGKVIALSFSEIFGNTDRRVQQKLESAPGNSRQQAERERFYFWKYLQEEFNSCIELHIEFLAIKNKIKPTLNGSFLITYYSTVVTLACGCIYLSQMQSVTLFSLLTLFYCSWVVIECALLTRLVNLATEANASIGWQVYDLEWPAKLQHQERFRGVYRSVQKAVMTVLAVSRQPLRFNCFGFFEFTQDQFWILLNMTYNLYTFFRNFV</sequence>
<keyword evidence="2" id="KW-1003">Cell membrane</keyword>
<dbReference type="GO" id="GO:0005886">
    <property type="term" value="C:plasma membrane"/>
    <property type="evidence" value="ECO:0007669"/>
    <property type="project" value="UniProtKB-SubCell"/>
</dbReference>
<dbReference type="PANTHER" id="PTHR21137:SF35">
    <property type="entry name" value="ODORANT RECEPTOR 19A-RELATED"/>
    <property type="match status" value="1"/>
</dbReference>
<accession>A0A1S4KHZ7</accession>
<evidence type="ECO:0000256" key="2">
    <source>
        <dbReference type="ARBA" id="ARBA00022475"/>
    </source>
</evidence>
<comment type="subcellular location">
    <subcellularLocation>
        <location evidence="1 10">Cell membrane</location>
        <topology evidence="1 10">Multi-pass membrane protein</topology>
    </subcellularLocation>
</comment>
<dbReference type="GO" id="GO:0007165">
    <property type="term" value="P:signal transduction"/>
    <property type="evidence" value="ECO:0007669"/>
    <property type="project" value="UniProtKB-KW"/>
</dbReference>
<dbReference type="OrthoDB" id="7726730at2759"/>
<protein>
    <recommendedName>
        <fullName evidence="10">Odorant receptor</fullName>
    </recommendedName>
</protein>
<keyword evidence="9 10" id="KW-0807">Transducer</keyword>
<evidence type="ECO:0000256" key="10">
    <source>
        <dbReference type="RuleBase" id="RU351113"/>
    </source>
</evidence>
<dbReference type="Proteomes" id="UP000002320">
    <property type="component" value="Unassembled WGS sequence"/>
</dbReference>
<dbReference type="GO" id="GO:0005549">
    <property type="term" value="F:odorant binding"/>
    <property type="evidence" value="ECO:0007669"/>
    <property type="project" value="InterPro"/>
</dbReference>
<reference evidence="11" key="1">
    <citation type="submission" date="2020-05" db="UniProtKB">
        <authorList>
            <consortium name="EnsemblMetazoa"/>
        </authorList>
    </citation>
    <scope>IDENTIFICATION</scope>
    <source>
        <strain evidence="11">JHB</strain>
    </source>
</reference>
<keyword evidence="6 10" id="KW-1133">Transmembrane helix</keyword>
<keyword evidence="4 10" id="KW-0812">Transmembrane</keyword>
<keyword evidence="12" id="KW-1185">Reference proteome</keyword>
<evidence type="ECO:0000256" key="4">
    <source>
        <dbReference type="ARBA" id="ARBA00022692"/>
    </source>
</evidence>
<feature type="transmembrane region" description="Helical" evidence="10">
    <location>
        <begin position="196"/>
        <end position="218"/>
    </location>
</feature>
<dbReference type="AlphaFoldDB" id="A0A1S4KHZ7"/>
<dbReference type="GO" id="GO:0004984">
    <property type="term" value="F:olfactory receptor activity"/>
    <property type="evidence" value="ECO:0007669"/>
    <property type="project" value="InterPro"/>
</dbReference>
<dbReference type="PANTHER" id="PTHR21137">
    <property type="entry name" value="ODORANT RECEPTOR"/>
    <property type="match status" value="1"/>
</dbReference>
<keyword evidence="8 10" id="KW-0675">Receptor</keyword>
<feature type="transmembrane region" description="Helical" evidence="10">
    <location>
        <begin position="297"/>
        <end position="317"/>
    </location>
</feature>
<evidence type="ECO:0000256" key="5">
    <source>
        <dbReference type="ARBA" id="ARBA00022725"/>
    </source>
</evidence>
<comment type="similarity">
    <text evidence="10">Belongs to the insect chemoreceptor superfamily. Heteromeric odorant receptor channel (TC 1.A.69) family.</text>
</comment>
<dbReference type="InParanoid" id="A0A1S4KHZ7"/>
<feature type="transmembrane region" description="Helical" evidence="10">
    <location>
        <begin position="149"/>
        <end position="169"/>
    </location>
</feature>
<keyword evidence="3 10" id="KW-0716">Sensory transduction</keyword>
<evidence type="ECO:0000256" key="6">
    <source>
        <dbReference type="ARBA" id="ARBA00022989"/>
    </source>
</evidence>
<evidence type="ECO:0000313" key="11">
    <source>
        <dbReference type="EnsemblMetazoa" id="CPIJ039825-PA"/>
    </source>
</evidence>
<dbReference type="EnsemblMetazoa" id="CPIJ039825-RA">
    <property type="protein sequence ID" value="CPIJ039825-PA"/>
    <property type="gene ID" value="CPIJ039825"/>
</dbReference>
<organism evidence="11 12">
    <name type="scientific">Culex quinquefasciatus</name>
    <name type="common">Southern house mosquito</name>
    <name type="synonym">Culex pungens</name>
    <dbReference type="NCBI Taxonomy" id="7176"/>
    <lineage>
        <taxon>Eukaryota</taxon>
        <taxon>Metazoa</taxon>
        <taxon>Ecdysozoa</taxon>
        <taxon>Arthropoda</taxon>
        <taxon>Hexapoda</taxon>
        <taxon>Insecta</taxon>
        <taxon>Pterygota</taxon>
        <taxon>Neoptera</taxon>
        <taxon>Endopterygota</taxon>
        <taxon>Diptera</taxon>
        <taxon>Nematocera</taxon>
        <taxon>Culicoidea</taxon>
        <taxon>Culicidae</taxon>
        <taxon>Culicinae</taxon>
        <taxon>Culicini</taxon>
        <taxon>Culex</taxon>
        <taxon>Culex</taxon>
    </lineage>
</organism>
<name>A0A1S4KHZ7_CULQU</name>
<feature type="transmembrane region" description="Helical" evidence="10">
    <location>
        <begin position="60"/>
        <end position="76"/>
    </location>
</feature>
<dbReference type="InterPro" id="IPR004117">
    <property type="entry name" value="7tm6_olfct_rcpt"/>
</dbReference>
<evidence type="ECO:0000256" key="1">
    <source>
        <dbReference type="ARBA" id="ARBA00004651"/>
    </source>
</evidence>
<feature type="transmembrane region" description="Helical" evidence="10">
    <location>
        <begin position="88"/>
        <end position="113"/>
    </location>
</feature>
<evidence type="ECO:0000256" key="8">
    <source>
        <dbReference type="ARBA" id="ARBA00023170"/>
    </source>
</evidence>